<dbReference type="RefSeq" id="WP_313762788.1">
    <property type="nucleotide sequence ID" value="NZ_BAAAVH010000059.1"/>
</dbReference>
<evidence type="ECO:0000313" key="2">
    <source>
        <dbReference type="EMBL" id="MFC5890879.1"/>
    </source>
</evidence>
<keyword evidence="3" id="KW-1185">Reference proteome</keyword>
<reference evidence="3" key="1">
    <citation type="journal article" date="2019" name="Int. J. Syst. Evol. Microbiol.">
        <title>The Global Catalogue of Microorganisms (GCM) 10K type strain sequencing project: providing services to taxonomists for standard genome sequencing and annotation.</title>
        <authorList>
            <consortium name="The Broad Institute Genomics Platform"/>
            <consortium name="The Broad Institute Genome Sequencing Center for Infectious Disease"/>
            <person name="Wu L."/>
            <person name="Ma J."/>
        </authorList>
    </citation>
    <scope>NUCLEOTIDE SEQUENCE [LARGE SCALE GENOMIC DNA]</scope>
    <source>
        <strain evidence="3">CGMCC 4.1469</strain>
    </source>
</reference>
<feature type="compositionally biased region" description="Pro residues" evidence="1">
    <location>
        <begin position="54"/>
        <end position="63"/>
    </location>
</feature>
<feature type="region of interest" description="Disordered" evidence="1">
    <location>
        <begin position="47"/>
        <end position="77"/>
    </location>
</feature>
<evidence type="ECO:0000256" key="1">
    <source>
        <dbReference type="SAM" id="MobiDB-lite"/>
    </source>
</evidence>
<evidence type="ECO:0000313" key="3">
    <source>
        <dbReference type="Proteomes" id="UP001596067"/>
    </source>
</evidence>
<name>A0ABW1FAL2_9ACTN</name>
<dbReference type="Proteomes" id="UP001596067">
    <property type="component" value="Unassembled WGS sequence"/>
</dbReference>
<organism evidence="2 3">
    <name type="scientific">Kitasatospora aburaviensis</name>
    <dbReference type="NCBI Taxonomy" id="67265"/>
    <lineage>
        <taxon>Bacteria</taxon>
        <taxon>Bacillati</taxon>
        <taxon>Actinomycetota</taxon>
        <taxon>Actinomycetes</taxon>
        <taxon>Kitasatosporales</taxon>
        <taxon>Streptomycetaceae</taxon>
        <taxon>Kitasatospora</taxon>
    </lineage>
</organism>
<comment type="caution">
    <text evidence="2">The sequence shown here is derived from an EMBL/GenBank/DDBJ whole genome shotgun (WGS) entry which is preliminary data.</text>
</comment>
<proteinExistence type="predicted"/>
<dbReference type="Pfam" id="PF13822">
    <property type="entry name" value="ACC_epsilon"/>
    <property type="match status" value="1"/>
</dbReference>
<feature type="compositionally biased region" description="Basic and acidic residues" evidence="1">
    <location>
        <begin position="65"/>
        <end position="77"/>
    </location>
</feature>
<dbReference type="InterPro" id="IPR032716">
    <property type="entry name" value="ACC_epsilon"/>
</dbReference>
<gene>
    <name evidence="2" type="ORF">ACFP0N_38605</name>
</gene>
<dbReference type="EMBL" id="JBHSOD010000101">
    <property type="protein sequence ID" value="MFC5890879.1"/>
    <property type="molecule type" value="Genomic_DNA"/>
</dbReference>
<protein>
    <submittedName>
        <fullName evidence="2">Acyl-CoA carboxylase epsilon subunit</fullName>
    </submittedName>
</protein>
<accession>A0ABW1FAL2</accession>
<sequence length="77" mass="7886">MSAAHAPAGPGPCSPGPCGPLLRVLRGRPTGDELAALTAVLAAVLAPAARRAPTGPPDRPAPPVRWERAEPRPVRRS</sequence>